<reference evidence="3 4" key="1">
    <citation type="journal article" date="2021" name="Nat. Plants">
        <title>The Taxus genome provides insights into paclitaxel biosynthesis.</title>
        <authorList>
            <person name="Xiong X."/>
            <person name="Gou J."/>
            <person name="Liao Q."/>
            <person name="Li Y."/>
            <person name="Zhou Q."/>
            <person name="Bi G."/>
            <person name="Li C."/>
            <person name="Du R."/>
            <person name="Wang X."/>
            <person name="Sun T."/>
            <person name="Guo L."/>
            <person name="Liang H."/>
            <person name="Lu P."/>
            <person name="Wu Y."/>
            <person name="Zhang Z."/>
            <person name="Ro D.K."/>
            <person name="Shang Y."/>
            <person name="Huang S."/>
            <person name="Yan J."/>
        </authorList>
    </citation>
    <scope>NUCLEOTIDE SEQUENCE [LARGE SCALE GENOMIC DNA]</scope>
    <source>
        <strain evidence="3">Ta-2019</strain>
    </source>
</reference>
<dbReference type="PANTHER" id="PTHR47434">
    <property type="entry name" value="PROTEIN PTST HOMOLOG 3, CHLOROPLASTIC"/>
    <property type="match status" value="1"/>
</dbReference>
<dbReference type="Proteomes" id="UP000824469">
    <property type="component" value="Unassembled WGS sequence"/>
</dbReference>
<organism evidence="3 4">
    <name type="scientific">Taxus chinensis</name>
    <name type="common">Chinese yew</name>
    <name type="synonym">Taxus wallichiana var. chinensis</name>
    <dbReference type="NCBI Taxonomy" id="29808"/>
    <lineage>
        <taxon>Eukaryota</taxon>
        <taxon>Viridiplantae</taxon>
        <taxon>Streptophyta</taxon>
        <taxon>Embryophyta</taxon>
        <taxon>Tracheophyta</taxon>
        <taxon>Spermatophyta</taxon>
        <taxon>Pinopsida</taxon>
        <taxon>Pinidae</taxon>
        <taxon>Conifers II</taxon>
        <taxon>Cupressales</taxon>
        <taxon>Taxaceae</taxon>
        <taxon>Taxus</taxon>
    </lineage>
</organism>
<dbReference type="OMA" id="GWHHPIK"/>
<feature type="non-terminal residue" evidence="3">
    <location>
        <position position="1"/>
    </location>
</feature>
<dbReference type="Gene3D" id="2.60.40.10">
    <property type="entry name" value="Immunoglobulins"/>
    <property type="match status" value="1"/>
</dbReference>
<feature type="compositionally biased region" description="Acidic residues" evidence="2">
    <location>
        <begin position="190"/>
        <end position="203"/>
    </location>
</feature>
<gene>
    <name evidence="3" type="ORF">KI387_005490</name>
</gene>
<dbReference type="PANTHER" id="PTHR47434:SF2">
    <property type="entry name" value="PROTEIN PTST HOMOLOG 3, CHLOROPLASTIC"/>
    <property type="match status" value="1"/>
</dbReference>
<evidence type="ECO:0000256" key="1">
    <source>
        <dbReference type="SAM" id="Coils"/>
    </source>
</evidence>
<feature type="region of interest" description="Disordered" evidence="2">
    <location>
        <begin position="93"/>
        <end position="112"/>
    </location>
</feature>
<evidence type="ECO:0008006" key="5">
    <source>
        <dbReference type="Google" id="ProtNLM"/>
    </source>
</evidence>
<keyword evidence="4" id="KW-1185">Reference proteome</keyword>
<dbReference type="AlphaFoldDB" id="A0AA38LL79"/>
<feature type="region of interest" description="Disordered" evidence="2">
    <location>
        <begin position="184"/>
        <end position="211"/>
    </location>
</feature>
<dbReference type="EMBL" id="JAHRHJ020000002">
    <property type="protein sequence ID" value="KAH9325312.1"/>
    <property type="molecule type" value="Genomic_DNA"/>
</dbReference>
<keyword evidence="1" id="KW-0175">Coiled coil</keyword>
<evidence type="ECO:0000313" key="4">
    <source>
        <dbReference type="Proteomes" id="UP000824469"/>
    </source>
</evidence>
<sequence>RPEKLKASRPLRNNVNLRQELQDFISEVGLPYDSVPSFKELSLHGRQDLANIVRRRGYKAITQLLAEPEITHTTKSTEKKTTLRDGAVSLKELKEPDTSSSMQSFNVPPHDNNGRTDGSGYFREQNSNLHIQYSQNTWLSSECPFGIYGADTVHMVESKSDYTLKSSSYMSLRERAADFVRTGDFHDTEGEGDSEEHEGDEEPDKNGYKAYKRDDALPLNPYAMDAEKSLDAPSESDSGIPSISGRSAVTKAAYASYFWSDYPLTDTLAAKKTSFWTSEVQPFSREEASNPFHRNINDQLHFNDDRISESAVTKQMLMELEHLNSLLRSKESELSKLKQELVKEKERLYSIQEKAMAEVACEKQILSEKESELIAADQALSDLKQVRIEYWGKGINVEVTGSFNGWQHHISMEPDMASEIKISDGTRSSSLLMGIGNLTLDE</sequence>
<feature type="non-terminal residue" evidence="3">
    <location>
        <position position="442"/>
    </location>
</feature>
<accession>A0AA38LL79</accession>
<evidence type="ECO:0000313" key="3">
    <source>
        <dbReference type="EMBL" id="KAH9325312.1"/>
    </source>
</evidence>
<dbReference type="InterPro" id="IPR013783">
    <property type="entry name" value="Ig-like_fold"/>
</dbReference>
<evidence type="ECO:0000256" key="2">
    <source>
        <dbReference type="SAM" id="MobiDB-lite"/>
    </source>
</evidence>
<feature type="coiled-coil region" evidence="1">
    <location>
        <begin position="320"/>
        <end position="386"/>
    </location>
</feature>
<comment type="caution">
    <text evidence="3">The sequence shown here is derived from an EMBL/GenBank/DDBJ whole genome shotgun (WGS) entry which is preliminary data.</text>
</comment>
<proteinExistence type="predicted"/>
<protein>
    <recommendedName>
        <fullName evidence="5">AMP-activated protein kinase glycogen-binding domain-containing protein</fullName>
    </recommendedName>
</protein>
<name>A0AA38LL79_TAXCH</name>